<accession>A0ACC0M3Y0</accession>
<proteinExistence type="predicted"/>
<protein>
    <submittedName>
        <fullName evidence="1">Uncharacterized protein</fullName>
    </submittedName>
</protein>
<reference evidence="1" key="1">
    <citation type="submission" date="2022-02" db="EMBL/GenBank/DDBJ databases">
        <title>Plant Genome Project.</title>
        <authorList>
            <person name="Zhang R.-G."/>
        </authorList>
    </citation>
    <scope>NUCLEOTIDE SEQUENCE</scope>
    <source>
        <strain evidence="1">AT1</strain>
    </source>
</reference>
<evidence type="ECO:0000313" key="1">
    <source>
        <dbReference type="EMBL" id="KAI8535277.1"/>
    </source>
</evidence>
<organism evidence="1 2">
    <name type="scientific">Rhododendron molle</name>
    <name type="common">Chinese azalea</name>
    <name type="synonym">Azalea mollis</name>
    <dbReference type="NCBI Taxonomy" id="49168"/>
    <lineage>
        <taxon>Eukaryota</taxon>
        <taxon>Viridiplantae</taxon>
        <taxon>Streptophyta</taxon>
        <taxon>Embryophyta</taxon>
        <taxon>Tracheophyta</taxon>
        <taxon>Spermatophyta</taxon>
        <taxon>Magnoliopsida</taxon>
        <taxon>eudicotyledons</taxon>
        <taxon>Gunneridae</taxon>
        <taxon>Pentapetalae</taxon>
        <taxon>asterids</taxon>
        <taxon>Ericales</taxon>
        <taxon>Ericaceae</taxon>
        <taxon>Ericoideae</taxon>
        <taxon>Rhodoreae</taxon>
        <taxon>Rhododendron</taxon>
    </lineage>
</organism>
<dbReference type="EMBL" id="CM046397">
    <property type="protein sequence ID" value="KAI8535277.1"/>
    <property type="molecule type" value="Genomic_DNA"/>
</dbReference>
<gene>
    <name evidence="1" type="ORF">RHMOL_Rhmol10G0161200</name>
</gene>
<comment type="caution">
    <text evidence="1">The sequence shown here is derived from an EMBL/GenBank/DDBJ whole genome shotgun (WGS) entry which is preliminary data.</text>
</comment>
<dbReference type="Proteomes" id="UP001062846">
    <property type="component" value="Chromosome 10"/>
</dbReference>
<evidence type="ECO:0000313" key="2">
    <source>
        <dbReference type="Proteomes" id="UP001062846"/>
    </source>
</evidence>
<sequence>MTSLCGVVHIISTNRKEGNIHPLKWRVNKTQLDITPCLLILFCLLFVRIFNYRYRRIFNFFLIIKRVEEGTEGYCNNKNCKGI</sequence>
<name>A0ACC0M3Y0_RHOML</name>
<keyword evidence="2" id="KW-1185">Reference proteome</keyword>